<evidence type="ECO:0000256" key="6">
    <source>
        <dbReference type="ARBA" id="ARBA00023102"/>
    </source>
</evidence>
<comment type="catalytic activity">
    <reaction evidence="9 10">
        <text>L-glutamine + H2O = L-glutamate + NH4(+)</text>
        <dbReference type="Rhea" id="RHEA:15889"/>
        <dbReference type="ChEBI" id="CHEBI:15377"/>
        <dbReference type="ChEBI" id="CHEBI:28938"/>
        <dbReference type="ChEBI" id="CHEBI:29985"/>
        <dbReference type="ChEBI" id="CHEBI:58359"/>
        <dbReference type="EC" id="3.5.1.2"/>
    </reaction>
</comment>
<comment type="pathway">
    <text evidence="1 10">Amino-acid biosynthesis; L-histidine biosynthesis; L-histidine from 5-phospho-alpha-D-ribose 1-diphosphate: step 5/9.</text>
</comment>
<dbReference type="NCBIfam" id="TIGR01855">
    <property type="entry name" value="IMP_synth_hisH"/>
    <property type="match status" value="1"/>
</dbReference>
<dbReference type="EC" id="3.5.1.2" evidence="10"/>
<dbReference type="RefSeq" id="WP_135583233.1">
    <property type="nucleotide sequence ID" value="NZ_RQGO01000005.1"/>
</dbReference>
<evidence type="ECO:0000256" key="10">
    <source>
        <dbReference type="HAMAP-Rule" id="MF_00278"/>
    </source>
</evidence>
<evidence type="ECO:0000313" key="13">
    <source>
        <dbReference type="EMBL" id="TGL90228.1"/>
    </source>
</evidence>
<feature type="domain" description="Glutamine amidotransferase" evidence="12">
    <location>
        <begin position="6"/>
        <end position="204"/>
    </location>
</feature>
<name>A0A4Z1AFR7_9LEPT</name>
<evidence type="ECO:0000256" key="1">
    <source>
        <dbReference type="ARBA" id="ARBA00005091"/>
    </source>
</evidence>
<keyword evidence="10" id="KW-0963">Cytoplasm</keyword>
<dbReference type="Proteomes" id="UP000298263">
    <property type="component" value="Unassembled WGS sequence"/>
</dbReference>
<sequence>MKYVAIINYGLGNLRSVQNAFSYLGIETKITKDVNEIANASGIVIPGVGAFPKAMKNLMNENLIPILKEYKSKGKPILGICLGMQILFSIGFEHQETEGLNWISGEVKKIGNGIRLPHISWANVKSTNTNSWVFNGLNPEHLRFYFVHSFSAQNVDPSNVVAVTNYDGHSIVAIVQNENVIGMQFHPEKSGKVGLQLLKNFCIKCGIEVKE</sequence>
<dbReference type="CDD" id="cd01748">
    <property type="entry name" value="GATase1_IGP_Synthase"/>
    <property type="match status" value="1"/>
</dbReference>
<feature type="active site" evidence="10 11">
    <location>
        <position position="188"/>
    </location>
</feature>
<comment type="subcellular location">
    <subcellularLocation>
        <location evidence="10">Cytoplasm</location>
    </subcellularLocation>
</comment>
<evidence type="ECO:0000259" key="12">
    <source>
        <dbReference type="Pfam" id="PF00117"/>
    </source>
</evidence>
<comment type="caution">
    <text evidence="13">The sequence shown here is derived from an EMBL/GenBank/DDBJ whole genome shotgun (WGS) entry which is preliminary data.</text>
</comment>
<dbReference type="PANTHER" id="PTHR42701:SF1">
    <property type="entry name" value="IMIDAZOLE GLYCEROL PHOSPHATE SYNTHASE SUBUNIT HISH"/>
    <property type="match status" value="1"/>
</dbReference>
<evidence type="ECO:0000256" key="11">
    <source>
        <dbReference type="PIRSR" id="PIRSR000495-1"/>
    </source>
</evidence>
<evidence type="ECO:0000256" key="7">
    <source>
        <dbReference type="ARBA" id="ARBA00023239"/>
    </source>
</evidence>
<comment type="subunit">
    <text evidence="2 10">Heterodimer of HisH and HisF.</text>
</comment>
<dbReference type="OrthoDB" id="9807137at2"/>
<evidence type="ECO:0000256" key="4">
    <source>
        <dbReference type="ARBA" id="ARBA00022801"/>
    </source>
</evidence>
<dbReference type="GO" id="GO:0016829">
    <property type="term" value="F:lyase activity"/>
    <property type="evidence" value="ECO:0007669"/>
    <property type="project" value="UniProtKB-KW"/>
</dbReference>
<keyword evidence="14" id="KW-1185">Reference proteome</keyword>
<dbReference type="GO" id="GO:0005737">
    <property type="term" value="C:cytoplasm"/>
    <property type="evidence" value="ECO:0007669"/>
    <property type="project" value="UniProtKB-SubCell"/>
</dbReference>
<dbReference type="GO" id="GO:0000105">
    <property type="term" value="P:L-histidine biosynthetic process"/>
    <property type="evidence" value="ECO:0007669"/>
    <property type="project" value="UniProtKB-UniRule"/>
</dbReference>
<evidence type="ECO:0000256" key="8">
    <source>
        <dbReference type="ARBA" id="ARBA00047838"/>
    </source>
</evidence>
<dbReference type="EC" id="4.3.2.10" evidence="10"/>
<keyword evidence="7 10" id="KW-0456">Lyase</keyword>
<comment type="catalytic activity">
    <reaction evidence="8 10">
        <text>5-[(5-phospho-1-deoxy-D-ribulos-1-ylimino)methylamino]-1-(5-phospho-beta-D-ribosyl)imidazole-4-carboxamide + L-glutamine = D-erythro-1-(imidazol-4-yl)glycerol 3-phosphate + 5-amino-1-(5-phospho-beta-D-ribosyl)imidazole-4-carboxamide + L-glutamate + H(+)</text>
        <dbReference type="Rhea" id="RHEA:24793"/>
        <dbReference type="ChEBI" id="CHEBI:15378"/>
        <dbReference type="ChEBI" id="CHEBI:29985"/>
        <dbReference type="ChEBI" id="CHEBI:58278"/>
        <dbReference type="ChEBI" id="CHEBI:58359"/>
        <dbReference type="ChEBI" id="CHEBI:58475"/>
        <dbReference type="ChEBI" id="CHEBI:58525"/>
        <dbReference type="EC" id="4.3.2.10"/>
    </reaction>
</comment>
<dbReference type="EMBL" id="RQGP01000022">
    <property type="protein sequence ID" value="TGL90228.1"/>
    <property type="molecule type" value="Genomic_DNA"/>
</dbReference>
<evidence type="ECO:0000256" key="5">
    <source>
        <dbReference type="ARBA" id="ARBA00022962"/>
    </source>
</evidence>
<dbReference type="SUPFAM" id="SSF52317">
    <property type="entry name" value="Class I glutamine amidotransferase-like"/>
    <property type="match status" value="1"/>
</dbReference>
<dbReference type="Pfam" id="PF00117">
    <property type="entry name" value="GATase"/>
    <property type="match status" value="1"/>
</dbReference>
<feature type="active site" evidence="10 11">
    <location>
        <position position="186"/>
    </location>
</feature>
<keyword evidence="4 10" id="KW-0378">Hydrolase</keyword>
<accession>A0A4Z1AFR7</accession>
<evidence type="ECO:0000313" key="14">
    <source>
        <dbReference type="Proteomes" id="UP000298263"/>
    </source>
</evidence>
<dbReference type="InterPro" id="IPR017926">
    <property type="entry name" value="GATASE"/>
</dbReference>
<comment type="function">
    <text evidence="10">IGPS catalyzes the conversion of PRFAR and glutamine to IGP, AICAR and glutamate. The HisH subunit catalyzes the hydrolysis of glutamine to glutamate and ammonia as part of the synthesis of IGP and AICAR. The resulting ammonia molecule is channeled to the active site of HisF.</text>
</comment>
<gene>
    <name evidence="10 13" type="primary">hisH</name>
    <name evidence="13" type="ORF">EHQ69_09750</name>
</gene>
<dbReference type="PIRSF" id="PIRSF000495">
    <property type="entry name" value="Amidotransf_hisH"/>
    <property type="match status" value="1"/>
</dbReference>
<keyword evidence="3 10" id="KW-0028">Amino-acid biosynthesis</keyword>
<protein>
    <recommendedName>
        <fullName evidence="10">Imidazole glycerol phosphate synthase subunit HisH</fullName>
        <ecNumber evidence="10">4.3.2.10</ecNumber>
    </recommendedName>
    <alternativeName>
        <fullName evidence="10">IGP synthase glutaminase subunit</fullName>
        <ecNumber evidence="10">3.5.1.2</ecNumber>
    </alternativeName>
    <alternativeName>
        <fullName evidence="10">IGP synthase subunit HisH</fullName>
    </alternativeName>
    <alternativeName>
        <fullName evidence="10">ImGP synthase subunit HisH</fullName>
        <shortName evidence="10">IGPS subunit HisH</shortName>
    </alternativeName>
</protein>
<dbReference type="PROSITE" id="PS51273">
    <property type="entry name" value="GATASE_TYPE_1"/>
    <property type="match status" value="1"/>
</dbReference>
<feature type="active site" description="Nucleophile" evidence="10 11">
    <location>
        <position position="81"/>
    </location>
</feature>
<dbReference type="UniPathway" id="UPA00031">
    <property type="reaction ID" value="UER00010"/>
</dbReference>
<keyword evidence="6 10" id="KW-0368">Histidine biosynthesis</keyword>
<evidence type="ECO:0000256" key="9">
    <source>
        <dbReference type="ARBA" id="ARBA00049534"/>
    </source>
</evidence>
<dbReference type="InterPro" id="IPR010139">
    <property type="entry name" value="Imidazole-glycPsynth_HisH"/>
</dbReference>
<dbReference type="HAMAP" id="MF_00278">
    <property type="entry name" value="HisH"/>
    <property type="match status" value="1"/>
</dbReference>
<evidence type="ECO:0000256" key="2">
    <source>
        <dbReference type="ARBA" id="ARBA00011152"/>
    </source>
</evidence>
<dbReference type="Gene3D" id="3.40.50.880">
    <property type="match status" value="1"/>
</dbReference>
<dbReference type="GO" id="GO:0004359">
    <property type="term" value="F:glutaminase activity"/>
    <property type="evidence" value="ECO:0007669"/>
    <property type="project" value="UniProtKB-EC"/>
</dbReference>
<evidence type="ECO:0000256" key="3">
    <source>
        <dbReference type="ARBA" id="ARBA00022605"/>
    </source>
</evidence>
<dbReference type="PANTHER" id="PTHR42701">
    <property type="entry name" value="IMIDAZOLE GLYCEROL PHOSPHATE SYNTHASE SUBUNIT HISH"/>
    <property type="match status" value="1"/>
</dbReference>
<organism evidence="13 14">
    <name type="scientific">Leptospira congkakensis</name>
    <dbReference type="NCBI Taxonomy" id="2484932"/>
    <lineage>
        <taxon>Bacteria</taxon>
        <taxon>Pseudomonadati</taxon>
        <taxon>Spirochaetota</taxon>
        <taxon>Spirochaetia</taxon>
        <taxon>Leptospirales</taxon>
        <taxon>Leptospiraceae</taxon>
        <taxon>Leptospira</taxon>
    </lineage>
</organism>
<keyword evidence="5 10" id="KW-0315">Glutamine amidotransferase</keyword>
<dbReference type="InterPro" id="IPR029062">
    <property type="entry name" value="Class_I_gatase-like"/>
</dbReference>
<proteinExistence type="inferred from homology"/>
<dbReference type="AlphaFoldDB" id="A0A4Z1AFR7"/>
<dbReference type="GO" id="GO:0000107">
    <property type="term" value="F:imidazoleglycerol-phosphate synthase activity"/>
    <property type="evidence" value="ECO:0007669"/>
    <property type="project" value="UniProtKB-UniRule"/>
</dbReference>
<reference evidence="13" key="1">
    <citation type="journal article" date="2019" name="PLoS Negl. Trop. Dis.">
        <title>Revisiting the worldwide diversity of Leptospira species in the environment.</title>
        <authorList>
            <person name="Vincent A.T."/>
            <person name="Schiettekatte O."/>
            <person name="Bourhy P."/>
            <person name="Veyrier F.J."/>
            <person name="Picardeau M."/>
        </authorList>
    </citation>
    <scope>NUCLEOTIDE SEQUENCE [LARGE SCALE GENOMIC DNA]</scope>
    <source>
        <strain evidence="13">201702422</strain>
    </source>
</reference>